<keyword evidence="1" id="KW-0732">Signal</keyword>
<dbReference type="AlphaFoldDB" id="A0A4Y2P4I7"/>
<name>A0A4Y2P4I7_ARAVE</name>
<comment type="caution">
    <text evidence="2">The sequence shown here is derived from an EMBL/GenBank/DDBJ whole genome shotgun (WGS) entry which is preliminary data.</text>
</comment>
<feature type="signal peptide" evidence="1">
    <location>
        <begin position="1"/>
        <end position="17"/>
    </location>
</feature>
<dbReference type="EMBL" id="BGPR01010385">
    <property type="protein sequence ID" value="GBN45909.1"/>
    <property type="molecule type" value="Genomic_DNA"/>
</dbReference>
<protein>
    <submittedName>
        <fullName evidence="2">Uncharacterized protein</fullName>
    </submittedName>
</protein>
<accession>A0A4Y2P4I7</accession>
<dbReference type="Proteomes" id="UP000499080">
    <property type="component" value="Unassembled WGS sequence"/>
</dbReference>
<proteinExistence type="predicted"/>
<sequence>MIAKVALLLAALAVIDAAVVAPGILAPGVASTQTIVSIPGAVSTDSRIIGAPGIIGASPLLLNGGLIGSPIGLASGILTPGVILKK</sequence>
<organism evidence="2 3">
    <name type="scientific">Araneus ventricosus</name>
    <name type="common">Orbweaver spider</name>
    <name type="synonym">Epeira ventricosa</name>
    <dbReference type="NCBI Taxonomy" id="182803"/>
    <lineage>
        <taxon>Eukaryota</taxon>
        <taxon>Metazoa</taxon>
        <taxon>Ecdysozoa</taxon>
        <taxon>Arthropoda</taxon>
        <taxon>Chelicerata</taxon>
        <taxon>Arachnida</taxon>
        <taxon>Araneae</taxon>
        <taxon>Araneomorphae</taxon>
        <taxon>Entelegynae</taxon>
        <taxon>Araneoidea</taxon>
        <taxon>Araneidae</taxon>
        <taxon>Araneus</taxon>
    </lineage>
</organism>
<feature type="chain" id="PRO_5021274647" evidence="1">
    <location>
        <begin position="18"/>
        <end position="86"/>
    </location>
</feature>
<evidence type="ECO:0000256" key="1">
    <source>
        <dbReference type="SAM" id="SignalP"/>
    </source>
</evidence>
<reference evidence="2 3" key="1">
    <citation type="journal article" date="2019" name="Sci. Rep.">
        <title>Orb-weaving spider Araneus ventricosus genome elucidates the spidroin gene catalogue.</title>
        <authorList>
            <person name="Kono N."/>
            <person name="Nakamura H."/>
            <person name="Ohtoshi R."/>
            <person name="Moran D.A.P."/>
            <person name="Shinohara A."/>
            <person name="Yoshida Y."/>
            <person name="Fujiwara M."/>
            <person name="Mori M."/>
            <person name="Tomita M."/>
            <person name="Arakawa K."/>
        </authorList>
    </citation>
    <scope>NUCLEOTIDE SEQUENCE [LARGE SCALE GENOMIC DNA]</scope>
</reference>
<gene>
    <name evidence="2" type="ORF">AVEN_199383_1</name>
</gene>
<evidence type="ECO:0000313" key="3">
    <source>
        <dbReference type="Proteomes" id="UP000499080"/>
    </source>
</evidence>
<keyword evidence="3" id="KW-1185">Reference proteome</keyword>
<evidence type="ECO:0000313" key="2">
    <source>
        <dbReference type="EMBL" id="GBN45909.1"/>
    </source>
</evidence>